<reference evidence="4 5" key="1">
    <citation type="submission" date="2020-09" db="EMBL/GenBank/DDBJ databases">
        <title>Complete genomes of bradyrhizobia occurring on native shrubby legumes in Australia.</title>
        <authorList>
            <person name="Lafay B."/>
        </authorList>
    </citation>
    <scope>NUCLEOTIDE SEQUENCE [LARGE SCALE GENOMIC DNA]</scope>
    <source>
        <strain evidence="4 5">BDV5040</strain>
    </source>
</reference>
<evidence type="ECO:0000313" key="4">
    <source>
        <dbReference type="EMBL" id="QPF95305.1"/>
    </source>
</evidence>
<accession>A0A7S9H3X6</accession>
<evidence type="ECO:0000256" key="3">
    <source>
        <dbReference type="SAM" id="MobiDB-lite"/>
    </source>
</evidence>
<dbReference type="EMBL" id="CP061379">
    <property type="protein sequence ID" value="QPF95305.1"/>
    <property type="molecule type" value="Genomic_DNA"/>
</dbReference>
<dbReference type="Proteomes" id="UP000594621">
    <property type="component" value="Chromosome"/>
</dbReference>
<dbReference type="GO" id="GO:0008643">
    <property type="term" value="P:carbohydrate transport"/>
    <property type="evidence" value="ECO:0007669"/>
    <property type="project" value="InterPro"/>
</dbReference>
<dbReference type="Gene3D" id="2.40.160.180">
    <property type="entry name" value="Carbohydrate-selective porin OprB"/>
    <property type="match status" value="1"/>
</dbReference>
<dbReference type="Pfam" id="PF04966">
    <property type="entry name" value="OprB"/>
    <property type="match status" value="1"/>
</dbReference>
<organism evidence="4 5">
    <name type="scientific">Bradyrhizobium commune</name>
    <dbReference type="NCBI Taxonomy" id="83627"/>
    <lineage>
        <taxon>Bacteria</taxon>
        <taxon>Pseudomonadati</taxon>
        <taxon>Pseudomonadota</taxon>
        <taxon>Alphaproteobacteria</taxon>
        <taxon>Hyphomicrobiales</taxon>
        <taxon>Nitrobacteraceae</taxon>
        <taxon>Bradyrhizobium</taxon>
    </lineage>
</organism>
<feature type="compositionally biased region" description="Basic and acidic residues" evidence="3">
    <location>
        <begin position="19"/>
        <end position="31"/>
    </location>
</feature>
<dbReference type="InterPro" id="IPR052932">
    <property type="entry name" value="OprB_Porin"/>
</dbReference>
<dbReference type="GO" id="GO:0016020">
    <property type="term" value="C:membrane"/>
    <property type="evidence" value="ECO:0007669"/>
    <property type="project" value="InterPro"/>
</dbReference>
<evidence type="ECO:0000313" key="5">
    <source>
        <dbReference type="Proteomes" id="UP000594621"/>
    </source>
</evidence>
<dbReference type="AlphaFoldDB" id="A0A7S9H3X6"/>
<dbReference type="InterPro" id="IPR038673">
    <property type="entry name" value="OprB_sf"/>
</dbReference>
<evidence type="ECO:0000256" key="2">
    <source>
        <dbReference type="RuleBase" id="RU363072"/>
    </source>
</evidence>
<dbReference type="PANTHER" id="PTHR37944:SF1">
    <property type="entry name" value="PORIN B"/>
    <property type="match status" value="1"/>
</dbReference>
<evidence type="ECO:0000256" key="1">
    <source>
        <dbReference type="ARBA" id="ARBA00008769"/>
    </source>
</evidence>
<feature type="region of interest" description="Disordered" evidence="3">
    <location>
        <begin position="18"/>
        <end position="40"/>
    </location>
</feature>
<dbReference type="InterPro" id="IPR007049">
    <property type="entry name" value="Carb-sel_porin_OprB"/>
</dbReference>
<gene>
    <name evidence="4" type="ORF">IC761_24040</name>
</gene>
<proteinExistence type="inferred from homology"/>
<dbReference type="KEGG" id="bcou:IC761_24040"/>
<name>A0A7S9H3X6_9BRAD</name>
<sequence>MRALTLGAYLTAAAQSFAQEDKKTDDDKPADPDTGESTVEEKTLGLLPNPWQTYGVKFAATYIGEALGNPTGGLKQGAVYEGRLNLALDVDLDKLAGLDKLTFHANMFQIHGDGLSRSNLQNFFVASGIEALPSTRLYEAYFEKQWGDKKVSLKLGQLAADSEFFNTKYTDVFTNSSMGWPAITSLDLPSGGPSPPLAAMGARLLVNVTSQLSALGGIFDGDQAGPGPGDPQQRDRYGVNFRVNDPPLLLGQIQYAWNNKKGDPNLTGQIKLGGWRHFGSFADQRLASNGVSLAAPTSSGEPLLLSGDIGGWAVFEQQVYRVPHSDDRGVGIFARVSGAPADRNLIDLYADGGLELIGLSDARPDDKFGIAAGYAHVSKHAQALDSDYRSLVGPQWPVRSFEGLLTAVYQYQVKDGWTVQPNFQYIVNPGGGATLPAGSLPGKALRNAAVFGLRTTLKF</sequence>
<keyword evidence="5" id="KW-1185">Reference proteome</keyword>
<dbReference type="PANTHER" id="PTHR37944">
    <property type="entry name" value="PORIN B"/>
    <property type="match status" value="1"/>
</dbReference>
<dbReference type="GO" id="GO:0015288">
    <property type="term" value="F:porin activity"/>
    <property type="evidence" value="ECO:0007669"/>
    <property type="project" value="InterPro"/>
</dbReference>
<protein>
    <submittedName>
        <fullName evidence="4">Carbohydrate porin</fullName>
    </submittedName>
</protein>
<comment type="similarity">
    <text evidence="1 2">Belongs to the OprB family.</text>
</comment>